<keyword evidence="12" id="KW-1185">Reference proteome</keyword>
<dbReference type="UniPathway" id="UPA00148"/>
<reference evidence="11 12" key="1">
    <citation type="submission" date="2019-06" db="EMBL/GenBank/DDBJ databases">
        <authorList>
            <person name="Li M."/>
        </authorList>
    </citation>
    <scope>NUCLEOTIDE SEQUENCE [LARGE SCALE GENOMIC DNA]</scope>
    <source>
        <strain evidence="11 12">BGMRC6574</strain>
    </source>
</reference>
<dbReference type="NCBIfam" id="TIGR01140">
    <property type="entry name" value="L_thr_O3P_dcar"/>
    <property type="match status" value="1"/>
</dbReference>
<organism evidence="11 12">
    <name type="scientific">Pararhizobium mangrovi</name>
    <dbReference type="NCBI Taxonomy" id="2590452"/>
    <lineage>
        <taxon>Bacteria</taxon>
        <taxon>Pseudomonadati</taxon>
        <taxon>Pseudomonadota</taxon>
        <taxon>Alphaproteobacteria</taxon>
        <taxon>Hyphomicrobiales</taxon>
        <taxon>Rhizobiaceae</taxon>
        <taxon>Rhizobium/Agrobacterium group</taxon>
        <taxon>Pararhizobium</taxon>
    </lineage>
</organism>
<dbReference type="InterPro" id="IPR015424">
    <property type="entry name" value="PyrdxlP-dep_Trfase"/>
</dbReference>
<evidence type="ECO:0000256" key="5">
    <source>
        <dbReference type="ARBA" id="ARBA00022573"/>
    </source>
</evidence>
<dbReference type="GO" id="GO:0009236">
    <property type="term" value="P:cobalamin biosynthetic process"/>
    <property type="evidence" value="ECO:0007669"/>
    <property type="project" value="UniProtKB-UniPathway"/>
</dbReference>
<dbReference type="Pfam" id="PF00155">
    <property type="entry name" value="Aminotran_1_2"/>
    <property type="match status" value="1"/>
</dbReference>
<dbReference type="AlphaFoldDB" id="A0A506UEU1"/>
<protein>
    <recommendedName>
        <fullName evidence="4">threonine-phosphate decarboxylase</fullName>
        <ecNumber evidence="4">4.1.1.81</ecNumber>
    </recommendedName>
    <alternativeName>
        <fullName evidence="8">L-threonine-O-3-phosphate decarboxylase</fullName>
    </alternativeName>
</protein>
<evidence type="ECO:0000256" key="4">
    <source>
        <dbReference type="ARBA" id="ARBA00012285"/>
    </source>
</evidence>
<keyword evidence="5" id="KW-0169">Cobalamin biosynthesis</keyword>
<evidence type="ECO:0000256" key="6">
    <source>
        <dbReference type="ARBA" id="ARBA00022898"/>
    </source>
</evidence>
<comment type="cofactor">
    <cofactor evidence="1">
        <name>pyridoxal 5'-phosphate</name>
        <dbReference type="ChEBI" id="CHEBI:597326"/>
    </cofactor>
</comment>
<evidence type="ECO:0000256" key="2">
    <source>
        <dbReference type="ARBA" id="ARBA00003444"/>
    </source>
</evidence>
<evidence type="ECO:0000256" key="3">
    <source>
        <dbReference type="ARBA" id="ARBA00004953"/>
    </source>
</evidence>
<sequence>MGEAGPRHGGDLDGAIARYGGRPEDWLDLSTGINPLPPILPAIPQSAWARLPDRHLERTARTAAARFYGAAEGTLPLAVPGVQAIIRELPFLMKGGERAAILSPTYGEYSAVLERHGFAVDAITTLDAVDERHGLVVVVNPNNPDGRVTPRGELLSLNERLSARNATLVVDEAFADADPAESLANDAGQRAGLVVLRSFGKMFGLAGIRLGFVLARDDTLDRLRERIGPWAVSGPALALASAILGDDTTLAELRETIRARHIATADILAEAGLAVEGKTALFFLVDHLHAGALHDHLARRHILTRPFDYAPRWLRFGLLADRADEARLADALRAFGKPR</sequence>
<evidence type="ECO:0000256" key="1">
    <source>
        <dbReference type="ARBA" id="ARBA00001933"/>
    </source>
</evidence>
<dbReference type="InterPro" id="IPR015421">
    <property type="entry name" value="PyrdxlP-dep_Trfase_major"/>
</dbReference>
<dbReference type="EC" id="4.1.1.81" evidence="4"/>
<comment type="function">
    <text evidence="2">Decarboxylates L-threonine-O-3-phosphate to yield (R)-1-amino-2-propanol O-2-phosphate, the precursor for the linkage between the nucleotide loop and the corrin ring in cobalamin.</text>
</comment>
<dbReference type="EMBL" id="VHLH01000004">
    <property type="protein sequence ID" value="TPW31299.1"/>
    <property type="molecule type" value="Genomic_DNA"/>
</dbReference>
<proteinExistence type="predicted"/>
<dbReference type="OrthoDB" id="9799304at2"/>
<evidence type="ECO:0000313" key="12">
    <source>
        <dbReference type="Proteomes" id="UP000320314"/>
    </source>
</evidence>
<feature type="domain" description="Aminotransferase class I/classII large" evidence="10">
    <location>
        <begin position="25"/>
        <end position="329"/>
    </location>
</feature>
<dbReference type="PANTHER" id="PTHR42885">
    <property type="entry name" value="HISTIDINOL-PHOSPHATE AMINOTRANSFERASE-RELATED"/>
    <property type="match status" value="1"/>
</dbReference>
<dbReference type="PANTHER" id="PTHR42885:SF1">
    <property type="entry name" value="THREONINE-PHOSPHATE DECARBOXYLASE"/>
    <property type="match status" value="1"/>
</dbReference>
<dbReference type="PROSITE" id="PS00105">
    <property type="entry name" value="AA_TRANSFER_CLASS_1"/>
    <property type="match status" value="1"/>
</dbReference>
<comment type="caution">
    <text evidence="11">The sequence shown here is derived from an EMBL/GenBank/DDBJ whole genome shotgun (WGS) entry which is preliminary data.</text>
</comment>
<accession>A0A506UEU1</accession>
<dbReference type="InterPro" id="IPR004839">
    <property type="entry name" value="Aminotransferase_I/II_large"/>
</dbReference>
<dbReference type="SUPFAM" id="SSF53383">
    <property type="entry name" value="PLP-dependent transferases"/>
    <property type="match status" value="1"/>
</dbReference>
<dbReference type="InterPro" id="IPR004838">
    <property type="entry name" value="NHTrfase_class1_PyrdxlP-BS"/>
</dbReference>
<name>A0A506UEU1_9HYPH</name>
<gene>
    <name evidence="11" type="ORF">FJU11_03640</name>
</gene>
<dbReference type="RefSeq" id="WP_141165662.1">
    <property type="nucleotide sequence ID" value="NZ_VHLH01000004.1"/>
</dbReference>
<keyword evidence="7 11" id="KW-0456">Lyase</keyword>
<evidence type="ECO:0000259" key="10">
    <source>
        <dbReference type="Pfam" id="PF00155"/>
    </source>
</evidence>
<evidence type="ECO:0000256" key="9">
    <source>
        <dbReference type="ARBA" id="ARBA00048531"/>
    </source>
</evidence>
<comment type="catalytic activity">
    <reaction evidence="9">
        <text>O-phospho-L-threonine + H(+) = (R)-1-aminopropan-2-yl phosphate + CO2</text>
        <dbReference type="Rhea" id="RHEA:11492"/>
        <dbReference type="ChEBI" id="CHEBI:15378"/>
        <dbReference type="ChEBI" id="CHEBI:16526"/>
        <dbReference type="ChEBI" id="CHEBI:58563"/>
        <dbReference type="ChEBI" id="CHEBI:58675"/>
        <dbReference type="EC" id="4.1.1.81"/>
    </reaction>
</comment>
<keyword evidence="6" id="KW-0663">Pyridoxal phosphate</keyword>
<dbReference type="GO" id="GO:0030170">
    <property type="term" value="F:pyridoxal phosphate binding"/>
    <property type="evidence" value="ECO:0007669"/>
    <property type="project" value="InterPro"/>
</dbReference>
<dbReference type="Proteomes" id="UP000320314">
    <property type="component" value="Unassembled WGS sequence"/>
</dbReference>
<dbReference type="GO" id="GO:0048472">
    <property type="term" value="F:threonine-phosphate decarboxylase activity"/>
    <property type="evidence" value="ECO:0007669"/>
    <property type="project" value="UniProtKB-EC"/>
</dbReference>
<dbReference type="Gene3D" id="3.90.1150.10">
    <property type="entry name" value="Aspartate Aminotransferase, domain 1"/>
    <property type="match status" value="1"/>
</dbReference>
<comment type="pathway">
    <text evidence="3">Cofactor biosynthesis; adenosylcobalamin biosynthesis.</text>
</comment>
<evidence type="ECO:0000313" key="11">
    <source>
        <dbReference type="EMBL" id="TPW31299.1"/>
    </source>
</evidence>
<evidence type="ECO:0000256" key="7">
    <source>
        <dbReference type="ARBA" id="ARBA00023239"/>
    </source>
</evidence>
<dbReference type="InterPro" id="IPR015422">
    <property type="entry name" value="PyrdxlP-dep_Trfase_small"/>
</dbReference>
<dbReference type="InterPro" id="IPR005860">
    <property type="entry name" value="CobD"/>
</dbReference>
<evidence type="ECO:0000256" key="8">
    <source>
        <dbReference type="ARBA" id="ARBA00029996"/>
    </source>
</evidence>
<dbReference type="Gene3D" id="3.40.640.10">
    <property type="entry name" value="Type I PLP-dependent aspartate aminotransferase-like (Major domain)"/>
    <property type="match status" value="1"/>
</dbReference>
<dbReference type="CDD" id="cd00609">
    <property type="entry name" value="AAT_like"/>
    <property type="match status" value="1"/>
</dbReference>